<dbReference type="AlphaFoldDB" id="A0A0C9WPZ3"/>
<dbReference type="Proteomes" id="UP000054477">
    <property type="component" value="Unassembled WGS sequence"/>
</dbReference>
<proteinExistence type="predicted"/>
<reference evidence="1 2" key="1">
    <citation type="submission" date="2014-04" db="EMBL/GenBank/DDBJ databases">
        <authorList>
            <consortium name="DOE Joint Genome Institute"/>
            <person name="Kuo A."/>
            <person name="Kohler A."/>
            <person name="Nagy L.G."/>
            <person name="Floudas D."/>
            <person name="Copeland A."/>
            <person name="Barry K.W."/>
            <person name="Cichocki N."/>
            <person name="Veneault-Fourrey C."/>
            <person name="LaButti K."/>
            <person name="Lindquist E.A."/>
            <person name="Lipzen A."/>
            <person name="Lundell T."/>
            <person name="Morin E."/>
            <person name="Murat C."/>
            <person name="Sun H."/>
            <person name="Tunlid A."/>
            <person name="Henrissat B."/>
            <person name="Grigoriev I.V."/>
            <person name="Hibbett D.S."/>
            <person name="Martin F."/>
            <person name="Nordberg H.P."/>
            <person name="Cantor M.N."/>
            <person name="Hua S.X."/>
        </authorList>
    </citation>
    <scope>NUCLEOTIDE SEQUENCE [LARGE SCALE GENOMIC DNA]</scope>
    <source>
        <strain evidence="1 2">LaAM-08-1</strain>
    </source>
</reference>
<keyword evidence="2" id="KW-1185">Reference proteome</keyword>
<gene>
    <name evidence="1" type="ORF">K443DRAFT_15848</name>
</gene>
<dbReference type="HOGENOM" id="CLU_1949176_0_0_1"/>
<protein>
    <submittedName>
        <fullName evidence="1">Unplaced genomic scaffold K443scaffold_945, whole genome shotgun sequence</fullName>
    </submittedName>
</protein>
<organism evidence="1 2">
    <name type="scientific">Laccaria amethystina LaAM-08-1</name>
    <dbReference type="NCBI Taxonomy" id="1095629"/>
    <lineage>
        <taxon>Eukaryota</taxon>
        <taxon>Fungi</taxon>
        <taxon>Dikarya</taxon>
        <taxon>Basidiomycota</taxon>
        <taxon>Agaricomycotina</taxon>
        <taxon>Agaricomycetes</taxon>
        <taxon>Agaricomycetidae</taxon>
        <taxon>Agaricales</taxon>
        <taxon>Agaricineae</taxon>
        <taxon>Hydnangiaceae</taxon>
        <taxon>Laccaria</taxon>
    </lineage>
</organism>
<dbReference type="EMBL" id="KN839480">
    <property type="protein sequence ID" value="KIJ89718.1"/>
    <property type="molecule type" value="Genomic_DNA"/>
</dbReference>
<name>A0A0C9WPZ3_9AGAR</name>
<evidence type="ECO:0000313" key="1">
    <source>
        <dbReference type="EMBL" id="KIJ89718.1"/>
    </source>
</evidence>
<evidence type="ECO:0000313" key="2">
    <source>
        <dbReference type="Proteomes" id="UP000054477"/>
    </source>
</evidence>
<sequence length="129" mass="15019">MSDEEWALQFTHKTTFVYNPTFIDYARSRPPPQAFAIYAWILMCRMTQIKVPTPYLVATYFVKQYWGIIISQLPQPVGPRSSTGNLREDLDDNELIFEAIQDQQLQIVLERETSQAMEAELIEKDPESD</sequence>
<reference evidence="2" key="2">
    <citation type="submission" date="2015-01" db="EMBL/GenBank/DDBJ databases">
        <title>Evolutionary Origins and Diversification of the Mycorrhizal Mutualists.</title>
        <authorList>
            <consortium name="DOE Joint Genome Institute"/>
            <consortium name="Mycorrhizal Genomics Consortium"/>
            <person name="Kohler A."/>
            <person name="Kuo A."/>
            <person name="Nagy L.G."/>
            <person name="Floudas D."/>
            <person name="Copeland A."/>
            <person name="Barry K.W."/>
            <person name="Cichocki N."/>
            <person name="Veneault-Fourrey C."/>
            <person name="LaButti K."/>
            <person name="Lindquist E.A."/>
            <person name="Lipzen A."/>
            <person name="Lundell T."/>
            <person name="Morin E."/>
            <person name="Murat C."/>
            <person name="Riley R."/>
            <person name="Ohm R."/>
            <person name="Sun H."/>
            <person name="Tunlid A."/>
            <person name="Henrissat B."/>
            <person name="Grigoriev I.V."/>
            <person name="Hibbett D.S."/>
            <person name="Martin F."/>
        </authorList>
    </citation>
    <scope>NUCLEOTIDE SEQUENCE [LARGE SCALE GENOMIC DNA]</scope>
    <source>
        <strain evidence="2">LaAM-08-1</strain>
    </source>
</reference>
<accession>A0A0C9WPZ3</accession>